<proteinExistence type="predicted"/>
<gene>
    <name evidence="1" type="ORF">GCM10025760_25970</name>
</gene>
<keyword evidence="2" id="KW-1185">Reference proteome</keyword>
<evidence type="ECO:0000313" key="1">
    <source>
        <dbReference type="EMBL" id="GAA5094618.1"/>
    </source>
</evidence>
<organism evidence="1 2">
    <name type="scientific">Microbacterium yannicii</name>
    <dbReference type="NCBI Taxonomy" id="671622"/>
    <lineage>
        <taxon>Bacteria</taxon>
        <taxon>Bacillati</taxon>
        <taxon>Actinomycetota</taxon>
        <taxon>Actinomycetes</taxon>
        <taxon>Micrococcales</taxon>
        <taxon>Microbacteriaceae</taxon>
        <taxon>Microbacterium</taxon>
    </lineage>
</organism>
<reference evidence="2" key="1">
    <citation type="journal article" date="2019" name="Int. J. Syst. Evol. Microbiol.">
        <title>The Global Catalogue of Microorganisms (GCM) 10K type strain sequencing project: providing services to taxonomists for standard genome sequencing and annotation.</title>
        <authorList>
            <consortium name="The Broad Institute Genomics Platform"/>
            <consortium name="The Broad Institute Genome Sequencing Center for Infectious Disease"/>
            <person name="Wu L."/>
            <person name="Ma J."/>
        </authorList>
    </citation>
    <scope>NUCLEOTIDE SEQUENCE [LARGE SCALE GENOMIC DNA]</scope>
    <source>
        <strain evidence="2">JCM 18959</strain>
    </source>
</reference>
<dbReference type="RefSeq" id="WP_194414316.1">
    <property type="nucleotide sequence ID" value="NZ_BAABKZ010000002.1"/>
</dbReference>
<dbReference type="EMBL" id="BAABKZ010000002">
    <property type="protein sequence ID" value="GAA5094618.1"/>
    <property type="molecule type" value="Genomic_DNA"/>
</dbReference>
<accession>A0ABP9MFD6</accession>
<comment type="caution">
    <text evidence="1">The sequence shown here is derived from an EMBL/GenBank/DDBJ whole genome shotgun (WGS) entry which is preliminary data.</text>
</comment>
<dbReference type="Proteomes" id="UP001501407">
    <property type="component" value="Unassembled WGS sequence"/>
</dbReference>
<evidence type="ECO:0000313" key="2">
    <source>
        <dbReference type="Proteomes" id="UP001501407"/>
    </source>
</evidence>
<sequence length="73" mass="8052">MNDITYAGYLLEHRRAGDLARENELILAQAERAAWPARPQRRSLVAWLRLATHRAPRAGAMAASRGAASVATR</sequence>
<name>A0ABP9MFD6_9MICO</name>
<protein>
    <submittedName>
        <fullName evidence="1">Uncharacterized protein</fullName>
    </submittedName>
</protein>